<dbReference type="eggNOG" id="arCOG00094">
    <property type="taxonomic scope" value="Archaea"/>
</dbReference>
<dbReference type="InterPro" id="IPR000836">
    <property type="entry name" value="PRTase_dom"/>
</dbReference>
<keyword evidence="4" id="KW-0328">Glycosyltransferase</keyword>
<protein>
    <submittedName>
        <fullName evidence="4">Amidophosphoribosyltransferase</fullName>
        <ecNumber evidence="4">2.4.2.14</ecNumber>
    </submittedName>
</protein>
<dbReference type="KEGG" id="pcl:Pcal_1893"/>
<dbReference type="CDD" id="cd06223">
    <property type="entry name" value="PRTases_typeI"/>
    <property type="match status" value="1"/>
</dbReference>
<dbReference type="STRING" id="410359.Pcal_1893"/>
<organism evidence="4 5">
    <name type="scientific">Pyrobaculum calidifontis (strain DSM 21063 / JCM 11548 / VA1)</name>
    <dbReference type="NCBI Taxonomy" id="410359"/>
    <lineage>
        <taxon>Archaea</taxon>
        <taxon>Thermoproteota</taxon>
        <taxon>Thermoprotei</taxon>
        <taxon>Thermoproteales</taxon>
        <taxon>Thermoproteaceae</taxon>
        <taxon>Pyrobaculum</taxon>
    </lineage>
</organism>
<reference evidence="4" key="1">
    <citation type="submission" date="2007-02" db="EMBL/GenBank/DDBJ databases">
        <title>Complete sequence of Pyrobaculum calidifontis JCM 11548.</title>
        <authorList>
            <consortium name="US DOE Joint Genome Institute"/>
            <person name="Copeland A."/>
            <person name="Lucas S."/>
            <person name="Lapidus A."/>
            <person name="Barry K."/>
            <person name="Glavina del Rio T."/>
            <person name="Dalin E."/>
            <person name="Tice H."/>
            <person name="Pitluck S."/>
            <person name="Chain P."/>
            <person name="Malfatti S."/>
            <person name="Shin M."/>
            <person name="Vergez L."/>
            <person name="Schmutz J."/>
            <person name="Larimer F."/>
            <person name="Land M."/>
            <person name="Hauser L."/>
            <person name="Kyrpides N."/>
            <person name="Mikhailova N."/>
            <person name="Cozen A.E."/>
            <person name="Fitz-Gibbon S.T."/>
            <person name="House C.H."/>
            <person name="Saltikov C."/>
            <person name="Lowe T.M."/>
            <person name="Richardson P."/>
        </authorList>
    </citation>
    <scope>NUCLEOTIDE SEQUENCE [LARGE SCALE GENOMIC DNA]</scope>
    <source>
        <strain evidence="4">JCM 11548</strain>
    </source>
</reference>
<dbReference type="InterPro" id="IPR029055">
    <property type="entry name" value="Ntn_hydrolases_N"/>
</dbReference>
<evidence type="ECO:0000256" key="1">
    <source>
        <dbReference type="ARBA" id="ARBA00022679"/>
    </source>
</evidence>
<evidence type="ECO:0000313" key="5">
    <source>
        <dbReference type="Proteomes" id="UP000001431"/>
    </source>
</evidence>
<dbReference type="EC" id="2.4.2.14" evidence="4"/>
<dbReference type="RefSeq" id="WP_011850567.1">
    <property type="nucleotide sequence ID" value="NC_009073.1"/>
</dbReference>
<dbReference type="Pfam" id="PF00156">
    <property type="entry name" value="Pribosyltran"/>
    <property type="match status" value="1"/>
</dbReference>
<sequence length="381" mass="40907">MSAGLFAIYHFGGGIDLYPFLYYGLKAMSNRGDVAVAYVYNNGEIRRLEVDLSREGEGSAPGAAAVGCVYVEDCCKEVDGGVICKFGREEPVPGERPSATAYVALTKDGAVYAYRPPRLWHLAVGVHGFDFAIVATEAAVVEVLGGEVRRSLLGGELLKIHSFGVESASGGEAGELCALEVLYASRLDNVIDGVEVAETRAKLAEALAEKTRAEVDVAIGVPETGMFYASALARRLGVWSPLAFVATARGRSALLDEVKERLAVIQLKANVVKAVVKGKRVMLVDDSVISGITIRQMTQMLRGKAGAREIHVAVASPPLRRSCPYGVKTPPESHMIYNHLTPREVAEALEVDSIVHLEAEEVEKAVGKRLCTLCLRPPLDK</sequence>
<dbReference type="InterPro" id="IPR029057">
    <property type="entry name" value="PRTase-like"/>
</dbReference>
<name>A3MXE2_PYRCJ</name>
<dbReference type="AlphaFoldDB" id="A3MXE2"/>
<dbReference type="Gene3D" id="3.60.20.10">
    <property type="entry name" value="Glutamine Phosphoribosylpyrophosphate, subunit 1, domain 1"/>
    <property type="match status" value="1"/>
</dbReference>
<evidence type="ECO:0000259" key="3">
    <source>
        <dbReference type="Pfam" id="PF00156"/>
    </source>
</evidence>
<gene>
    <name evidence="4" type="ordered locus">Pcal_1893</name>
</gene>
<dbReference type="GeneID" id="4908286"/>
<accession>A3MXE2</accession>
<dbReference type="GO" id="GO:0004044">
    <property type="term" value="F:amidophosphoribosyltransferase activity"/>
    <property type="evidence" value="ECO:0007669"/>
    <property type="project" value="UniProtKB-EC"/>
</dbReference>
<keyword evidence="2" id="KW-0315">Glutamine amidotransferase</keyword>
<dbReference type="OrthoDB" id="5976at2157"/>
<dbReference type="Proteomes" id="UP000001431">
    <property type="component" value="Chromosome"/>
</dbReference>
<dbReference type="HOGENOM" id="CLU_022389_3_0_2"/>
<evidence type="ECO:0000256" key="2">
    <source>
        <dbReference type="ARBA" id="ARBA00022962"/>
    </source>
</evidence>
<feature type="domain" description="Phosphoribosyltransferase" evidence="3">
    <location>
        <begin position="201"/>
        <end position="315"/>
    </location>
</feature>
<proteinExistence type="predicted"/>
<dbReference type="PANTHER" id="PTHR11907">
    <property type="entry name" value="AMIDOPHOSPHORIBOSYLTRANSFERASE"/>
    <property type="match status" value="1"/>
</dbReference>
<dbReference type="SUPFAM" id="SSF53271">
    <property type="entry name" value="PRTase-like"/>
    <property type="match status" value="1"/>
</dbReference>
<dbReference type="EMBL" id="CP000561">
    <property type="protein sequence ID" value="ABO09309.1"/>
    <property type="molecule type" value="Genomic_DNA"/>
</dbReference>
<keyword evidence="5" id="KW-1185">Reference proteome</keyword>
<evidence type="ECO:0000313" key="4">
    <source>
        <dbReference type="EMBL" id="ABO09309.1"/>
    </source>
</evidence>
<keyword evidence="1 4" id="KW-0808">Transferase</keyword>
<dbReference type="Gene3D" id="3.40.50.2020">
    <property type="match status" value="1"/>
</dbReference>